<accession>F7KXM8</accession>
<comment type="caution">
    <text evidence="2">The sequence shown here is derived from an EMBL/GenBank/DDBJ whole genome shotgun (WGS) entry which is preliminary data.</text>
</comment>
<sequence>MEEILDEIKKYFKEKLGDTKLVKIVMEIMPLGIIYFPIKEMYKTFKLTQVRDYYNLTNYILRINNINEYKLLFFVTILIILFIIVKTLYKDIISRILVSFLFSLMYNFILFLLIFIYLNEDENFFDKVFIK</sequence>
<organism evidence="2 3">
    <name type="scientific">Fusobacterium animalis 11_3_2</name>
    <dbReference type="NCBI Taxonomy" id="457403"/>
    <lineage>
        <taxon>Bacteria</taxon>
        <taxon>Fusobacteriati</taxon>
        <taxon>Fusobacteriota</taxon>
        <taxon>Fusobacteriia</taxon>
        <taxon>Fusobacteriales</taxon>
        <taxon>Fusobacteriaceae</taxon>
        <taxon>Fusobacterium</taxon>
    </lineage>
</organism>
<dbReference type="RefSeq" id="WP_008691806.1">
    <property type="nucleotide sequence ID" value="NZ_GL945391.1"/>
</dbReference>
<gene>
    <name evidence="2" type="ORF">HMPREF0401_00349</name>
</gene>
<evidence type="ECO:0000256" key="1">
    <source>
        <dbReference type="SAM" id="Phobius"/>
    </source>
</evidence>
<dbReference type="PATRIC" id="fig|457403.8.peg.350"/>
<proteinExistence type="predicted"/>
<evidence type="ECO:0000313" key="3">
    <source>
        <dbReference type="Proteomes" id="UP000004160"/>
    </source>
</evidence>
<name>F7KXM8_9FUSO</name>
<keyword evidence="1" id="KW-0812">Transmembrane</keyword>
<dbReference type="Proteomes" id="UP000004160">
    <property type="component" value="Unassembled WGS sequence"/>
</dbReference>
<dbReference type="AlphaFoldDB" id="F7KXM8"/>
<feature type="transmembrane region" description="Helical" evidence="1">
    <location>
        <begin position="96"/>
        <end position="118"/>
    </location>
</feature>
<keyword evidence="1" id="KW-0472">Membrane</keyword>
<dbReference type="HOGENOM" id="CLU_1924526_0_0_0"/>
<dbReference type="EMBL" id="ACUO01000007">
    <property type="protein sequence ID" value="EGN63556.1"/>
    <property type="molecule type" value="Genomic_DNA"/>
</dbReference>
<feature type="transmembrane region" description="Helical" evidence="1">
    <location>
        <begin position="21"/>
        <end position="38"/>
    </location>
</feature>
<evidence type="ECO:0000313" key="2">
    <source>
        <dbReference type="EMBL" id="EGN63556.1"/>
    </source>
</evidence>
<protein>
    <submittedName>
        <fullName evidence="2">Uncharacterized protein</fullName>
    </submittedName>
</protein>
<reference evidence="2" key="1">
    <citation type="submission" date="2011-05" db="EMBL/GenBank/DDBJ databases">
        <title>The Genome Sequence of Fusobacterium sp. 11_3_2.</title>
        <authorList>
            <consortium name="The Broad Institute Genome Sequencing Platform"/>
            <person name="Earl A."/>
            <person name="Ward D."/>
            <person name="Feldgarden M."/>
            <person name="Gevers D."/>
            <person name="Sibley C.D."/>
            <person name="White A.P."/>
            <person name="Crowley S."/>
            <person name="Surette M."/>
            <person name="Strauss J.C."/>
            <person name="Ambrose C.E."/>
            <person name="Allen-Vercoe E."/>
            <person name="Young S.K."/>
            <person name="Zeng Q."/>
            <person name="Gargeya S."/>
            <person name="Fitzgerald M."/>
            <person name="Haas B."/>
            <person name="Abouelleil A."/>
            <person name="Alvarado L."/>
            <person name="Arachchi H.M."/>
            <person name="Berlin A."/>
            <person name="Brown A."/>
            <person name="Chapman S.B."/>
            <person name="Chen Z."/>
            <person name="Dunbar C."/>
            <person name="Freedman E."/>
            <person name="Gearin G."/>
            <person name="Gellesch M."/>
            <person name="Goldberg J."/>
            <person name="Griggs A."/>
            <person name="Gujja S."/>
            <person name="Heiman D."/>
            <person name="Howarth C."/>
            <person name="Larson L."/>
            <person name="Lui A."/>
            <person name="MacDonald P.J.P."/>
            <person name="Mehta T."/>
            <person name="Montmayeur A."/>
            <person name="Murphy C."/>
            <person name="Neiman D."/>
            <person name="Pearson M."/>
            <person name="Priest M."/>
            <person name="Roberts A."/>
            <person name="Saif S."/>
            <person name="Shea T."/>
            <person name="Shenoy N."/>
            <person name="Sisk P."/>
            <person name="Stolte C."/>
            <person name="Sykes S."/>
            <person name="Wortman J."/>
            <person name="Nusbaum C."/>
            <person name="Birren B."/>
        </authorList>
    </citation>
    <scope>NUCLEOTIDE SEQUENCE [LARGE SCALE GENOMIC DNA]</scope>
    <source>
        <strain evidence="2">11_3_2</strain>
    </source>
</reference>
<keyword evidence="3" id="KW-1185">Reference proteome</keyword>
<keyword evidence="1" id="KW-1133">Transmembrane helix</keyword>
<feature type="transmembrane region" description="Helical" evidence="1">
    <location>
        <begin position="71"/>
        <end position="89"/>
    </location>
</feature>